<evidence type="ECO:0000313" key="2">
    <source>
        <dbReference type="EMBL" id="KGD62932.1"/>
    </source>
</evidence>
<dbReference type="RefSeq" id="WP_035244426.1">
    <property type="nucleotide sequence ID" value="NZ_ARXU01000001.1"/>
</dbReference>
<proteinExistence type="predicted"/>
<keyword evidence="1" id="KW-0812">Transmembrane</keyword>
<organism evidence="2 3">
    <name type="scientific">Alcanivorax jadensis T9</name>
    <dbReference type="NCBI Taxonomy" id="1177181"/>
    <lineage>
        <taxon>Bacteria</taxon>
        <taxon>Pseudomonadati</taxon>
        <taxon>Pseudomonadota</taxon>
        <taxon>Gammaproteobacteria</taxon>
        <taxon>Oceanospirillales</taxon>
        <taxon>Alcanivoracaceae</taxon>
        <taxon>Alcanivorax</taxon>
    </lineage>
</organism>
<name>A0ABR4WH34_9GAMM</name>
<keyword evidence="1" id="KW-1133">Transmembrane helix</keyword>
<dbReference type="EMBL" id="ARXU01000001">
    <property type="protein sequence ID" value="KGD62932.1"/>
    <property type="molecule type" value="Genomic_DNA"/>
</dbReference>
<keyword evidence="3" id="KW-1185">Reference proteome</keyword>
<reference evidence="2 3" key="1">
    <citation type="submission" date="2012-09" db="EMBL/GenBank/DDBJ databases">
        <title>Genome Sequence of alkane-degrading Bacterium Alcanivorax jadensis T9.</title>
        <authorList>
            <person name="Lai Q."/>
            <person name="Shao Z."/>
        </authorList>
    </citation>
    <scope>NUCLEOTIDE SEQUENCE [LARGE SCALE GENOMIC DNA]</scope>
    <source>
        <strain evidence="2 3">T9</strain>
    </source>
</reference>
<feature type="transmembrane region" description="Helical" evidence="1">
    <location>
        <begin position="29"/>
        <end position="47"/>
    </location>
</feature>
<keyword evidence="1" id="KW-0472">Membrane</keyword>
<gene>
    <name evidence="2" type="ORF">T9A_00252</name>
</gene>
<accession>A0ABR4WH34</accession>
<evidence type="ECO:0000313" key="3">
    <source>
        <dbReference type="Proteomes" id="UP000029443"/>
    </source>
</evidence>
<comment type="caution">
    <text evidence="2">The sequence shown here is derived from an EMBL/GenBank/DDBJ whole genome shotgun (WGS) entry which is preliminary data.</text>
</comment>
<protein>
    <submittedName>
        <fullName evidence="2">Uncharacterized protein</fullName>
    </submittedName>
</protein>
<evidence type="ECO:0000256" key="1">
    <source>
        <dbReference type="SAM" id="Phobius"/>
    </source>
</evidence>
<sequence length="160" mass="17825">MRLLLVLTVIIAVTVLLWGSWQWGRRPFYLVLSLVLAGLMVLGIGVWQGGRDDQVRLPPDGIEVTLKEFLASESGVRLTGNLANRSEMNVAAVTLQARALSCPKAENDCTVIYQQTIDVQMYLPAGQDYPFAVVSRHPKEDTPVDRWELEAIDKLAYPQS</sequence>
<dbReference type="Proteomes" id="UP000029443">
    <property type="component" value="Unassembled WGS sequence"/>
</dbReference>